<dbReference type="RefSeq" id="XP_066702575.1">
    <property type="nucleotide sequence ID" value="XM_066842713.1"/>
</dbReference>
<gene>
    <name evidence="1" type="ORF">PG986_006491</name>
</gene>
<dbReference type="Proteomes" id="UP001391051">
    <property type="component" value="Unassembled WGS sequence"/>
</dbReference>
<keyword evidence="2" id="KW-1185">Reference proteome</keyword>
<accession>A0ABR1QL11</accession>
<dbReference type="EMBL" id="JAQQWE010000004">
    <property type="protein sequence ID" value="KAK7957269.1"/>
    <property type="molecule type" value="Genomic_DNA"/>
</dbReference>
<dbReference type="GeneID" id="92075775"/>
<organism evidence="1 2">
    <name type="scientific">Apiospora aurea</name>
    <dbReference type="NCBI Taxonomy" id="335848"/>
    <lineage>
        <taxon>Eukaryota</taxon>
        <taxon>Fungi</taxon>
        <taxon>Dikarya</taxon>
        <taxon>Ascomycota</taxon>
        <taxon>Pezizomycotina</taxon>
        <taxon>Sordariomycetes</taxon>
        <taxon>Xylariomycetidae</taxon>
        <taxon>Amphisphaeriales</taxon>
        <taxon>Apiosporaceae</taxon>
        <taxon>Apiospora</taxon>
    </lineage>
</organism>
<proteinExistence type="predicted"/>
<protein>
    <submittedName>
        <fullName evidence="1">Uncharacterized protein</fullName>
    </submittedName>
</protein>
<sequence>MDSPFPPFQPHAPVLLGSPTTSGDGTSYIRTPHSVLGAITGPGWNMIASTSSMWQDHKHSMAITYSTLDNATEGHQFNEKTTWCSDANKTSSTSGISHFVAGEPGRVYDWRGTGWLKWVTTRWEIVGFGEMPLAGTGAGSIVGRGGSIPVLVTFVRKTMLSPQALSVLVRPQLDDGQKAFIIKQVSDLLKGVGHELSIC</sequence>
<evidence type="ECO:0000313" key="2">
    <source>
        <dbReference type="Proteomes" id="UP001391051"/>
    </source>
</evidence>
<comment type="caution">
    <text evidence="1">The sequence shown here is derived from an EMBL/GenBank/DDBJ whole genome shotgun (WGS) entry which is preliminary data.</text>
</comment>
<name>A0ABR1QL11_9PEZI</name>
<evidence type="ECO:0000313" key="1">
    <source>
        <dbReference type="EMBL" id="KAK7957269.1"/>
    </source>
</evidence>
<reference evidence="1 2" key="1">
    <citation type="submission" date="2023-01" db="EMBL/GenBank/DDBJ databases">
        <title>Analysis of 21 Apiospora genomes using comparative genomics revels a genus with tremendous synthesis potential of carbohydrate active enzymes and secondary metabolites.</title>
        <authorList>
            <person name="Sorensen T."/>
        </authorList>
    </citation>
    <scope>NUCLEOTIDE SEQUENCE [LARGE SCALE GENOMIC DNA]</scope>
    <source>
        <strain evidence="1 2">CBS 24483</strain>
    </source>
</reference>